<organism evidence="2 3">
    <name type="scientific">Mycolicibacterium moriokaense</name>
    <dbReference type="NCBI Taxonomy" id="39691"/>
    <lineage>
        <taxon>Bacteria</taxon>
        <taxon>Bacillati</taxon>
        <taxon>Actinomycetota</taxon>
        <taxon>Actinomycetes</taxon>
        <taxon>Mycobacteriales</taxon>
        <taxon>Mycobacteriaceae</taxon>
        <taxon>Mycolicibacterium</taxon>
    </lineage>
</organism>
<dbReference type="OrthoDB" id="4735250at2"/>
<reference evidence="2 3" key="2">
    <citation type="submission" date="2018-06" db="EMBL/GenBank/DDBJ databases">
        <title>Sequencing of bacterial isolates from soil warming experiment in Harvard Forest, Massachusetts, USA.</title>
        <authorList>
            <person name="Deangelis K.PhD."/>
        </authorList>
    </citation>
    <scope>NUCLEOTIDE SEQUENCE [LARGE SCALE GENOMIC DNA]</scope>
    <source>
        <strain evidence="2 3">GAS496</strain>
    </source>
</reference>
<feature type="transmembrane region" description="Helical" evidence="1">
    <location>
        <begin position="21"/>
        <end position="46"/>
    </location>
</feature>
<name>A0A318HDU4_9MYCO</name>
<comment type="caution">
    <text evidence="2">The sequence shown here is derived from an EMBL/GenBank/DDBJ whole genome shotgun (WGS) entry which is preliminary data.</text>
</comment>
<dbReference type="AlphaFoldDB" id="A0A318HDU4"/>
<dbReference type="RefSeq" id="WP_110317832.1">
    <property type="nucleotide sequence ID" value="NZ_QJJU01000013.1"/>
</dbReference>
<keyword evidence="3" id="KW-1185">Reference proteome</keyword>
<evidence type="ECO:0000256" key="1">
    <source>
        <dbReference type="SAM" id="Phobius"/>
    </source>
</evidence>
<proteinExistence type="predicted"/>
<feature type="transmembrane region" description="Helical" evidence="1">
    <location>
        <begin position="58"/>
        <end position="80"/>
    </location>
</feature>
<protein>
    <submittedName>
        <fullName evidence="2">Uncharacterized protein</fullName>
    </submittedName>
</protein>
<dbReference type="EMBL" id="QJJU01000013">
    <property type="protein sequence ID" value="PXX06620.1"/>
    <property type="molecule type" value="Genomic_DNA"/>
</dbReference>
<dbReference type="Proteomes" id="UP000247781">
    <property type="component" value="Unassembled WGS sequence"/>
</dbReference>
<evidence type="ECO:0000313" key="2">
    <source>
        <dbReference type="EMBL" id="PXX06620.1"/>
    </source>
</evidence>
<keyword evidence="1" id="KW-0472">Membrane</keyword>
<keyword evidence="1" id="KW-1133">Transmembrane helix</keyword>
<accession>A0A318HDU4</accession>
<gene>
    <name evidence="2" type="ORF">C8E89_113133</name>
</gene>
<evidence type="ECO:0000313" key="3">
    <source>
        <dbReference type="Proteomes" id="UP000247781"/>
    </source>
</evidence>
<reference evidence="3" key="1">
    <citation type="submission" date="2018-05" db="EMBL/GenBank/DDBJ databases">
        <authorList>
            <person name="Deangelis K."/>
            <person name="Huntemann M."/>
            <person name="Clum A."/>
            <person name="Pillay M."/>
            <person name="Palaniappan K."/>
            <person name="Varghese N."/>
            <person name="Mikhailova N."/>
            <person name="Stamatis D."/>
            <person name="Reddy T."/>
            <person name="Daum C."/>
            <person name="Shapiro N."/>
            <person name="Ivanova N."/>
            <person name="Kyrpides N."/>
            <person name="Woyke T."/>
        </authorList>
    </citation>
    <scope>NUCLEOTIDE SEQUENCE [LARGE SCALE GENOMIC DNA]</scope>
    <source>
        <strain evidence="3">GAS496</strain>
    </source>
</reference>
<sequence>MKILPARVEELTKRVDRNQALGIGIATGLTALWCAYRLLWLIYTAITFSSVGWSPVSLVFPFVLWGVIGVVAGIAAFGFLTRYAKQP</sequence>
<keyword evidence="1" id="KW-0812">Transmembrane</keyword>